<dbReference type="AlphaFoldDB" id="A0A8S2FZL8"/>
<dbReference type="Proteomes" id="UP000677228">
    <property type="component" value="Unassembled WGS sequence"/>
</dbReference>
<dbReference type="InterPro" id="IPR011992">
    <property type="entry name" value="EF-hand-dom_pair"/>
</dbReference>
<evidence type="ECO:0000256" key="1">
    <source>
        <dbReference type="ARBA" id="ARBA00022837"/>
    </source>
</evidence>
<comment type="caution">
    <text evidence="3">The sequence shown here is derived from an EMBL/GenBank/DDBJ whole genome shotgun (WGS) entry which is preliminary data.</text>
</comment>
<dbReference type="EMBL" id="CAJOBA010073590">
    <property type="protein sequence ID" value="CAF4405270.1"/>
    <property type="molecule type" value="Genomic_DNA"/>
</dbReference>
<name>A0A8S2FZL8_9BILA</name>
<dbReference type="EMBL" id="CAJNOK010049912">
    <property type="protein sequence ID" value="CAF1598098.1"/>
    <property type="molecule type" value="Genomic_DNA"/>
</dbReference>
<keyword evidence="1" id="KW-0106">Calcium</keyword>
<sequence length="218" mass="22506">KRRVIVQRAAAARQYAKPRNIIVVYEPIQARVVRQFQRLGVTPENPQTYVAKYGAQLQDAQSLLQAARSAGVVEDISPPAGAATSSQFSSSYRAETSSGGAYSADVASSGAGYTSSGYEASSSGAAGGQLGGDLNNLQVISGAEGLDLGGLSGQQSAYSSYDSALSGGVGASSSSGFESYQQSRGGFDPTQAAFSAADINKDGSIDQNEFRQFFQQGV</sequence>
<proteinExistence type="predicted"/>
<evidence type="ECO:0000313" key="4">
    <source>
        <dbReference type="EMBL" id="CAF4405270.1"/>
    </source>
</evidence>
<evidence type="ECO:0000313" key="3">
    <source>
        <dbReference type="EMBL" id="CAF1598098.1"/>
    </source>
</evidence>
<evidence type="ECO:0000259" key="2">
    <source>
        <dbReference type="PROSITE" id="PS50222"/>
    </source>
</evidence>
<dbReference type="Gene3D" id="1.10.238.10">
    <property type="entry name" value="EF-hand"/>
    <property type="match status" value="1"/>
</dbReference>
<protein>
    <recommendedName>
        <fullName evidence="2">EF-hand domain-containing protein</fullName>
    </recommendedName>
</protein>
<organism evidence="3 6">
    <name type="scientific">Didymodactylos carnosus</name>
    <dbReference type="NCBI Taxonomy" id="1234261"/>
    <lineage>
        <taxon>Eukaryota</taxon>
        <taxon>Metazoa</taxon>
        <taxon>Spiralia</taxon>
        <taxon>Gnathifera</taxon>
        <taxon>Rotifera</taxon>
        <taxon>Eurotatoria</taxon>
        <taxon>Bdelloidea</taxon>
        <taxon>Philodinida</taxon>
        <taxon>Philodinidae</taxon>
        <taxon>Didymodactylos</taxon>
    </lineage>
</organism>
<evidence type="ECO:0000313" key="6">
    <source>
        <dbReference type="Proteomes" id="UP000677228"/>
    </source>
</evidence>
<gene>
    <name evidence="3" type="ORF">OVA965_LOCUS41931</name>
    <name evidence="5" type="ORF">SRO942_LOCUS48534</name>
    <name evidence="4" type="ORF">TMI583_LOCUS43702</name>
</gene>
<dbReference type="Proteomes" id="UP000681722">
    <property type="component" value="Unassembled WGS sequence"/>
</dbReference>
<dbReference type="EMBL" id="CAJOBC010125255">
    <property type="protein sequence ID" value="CAF4592009.1"/>
    <property type="molecule type" value="Genomic_DNA"/>
</dbReference>
<dbReference type="PROSITE" id="PS00018">
    <property type="entry name" value="EF_HAND_1"/>
    <property type="match status" value="1"/>
</dbReference>
<dbReference type="Pfam" id="PF13202">
    <property type="entry name" value="EF-hand_5"/>
    <property type="match status" value="1"/>
</dbReference>
<dbReference type="InterPro" id="IPR018247">
    <property type="entry name" value="EF_Hand_1_Ca_BS"/>
</dbReference>
<accession>A0A8S2FZL8</accession>
<reference evidence="3" key="1">
    <citation type="submission" date="2021-02" db="EMBL/GenBank/DDBJ databases">
        <authorList>
            <person name="Nowell W R."/>
        </authorList>
    </citation>
    <scope>NUCLEOTIDE SEQUENCE</scope>
</reference>
<dbReference type="PROSITE" id="PS50222">
    <property type="entry name" value="EF_HAND_2"/>
    <property type="match status" value="1"/>
</dbReference>
<dbReference type="GO" id="GO:0005509">
    <property type="term" value="F:calcium ion binding"/>
    <property type="evidence" value="ECO:0007669"/>
    <property type="project" value="InterPro"/>
</dbReference>
<dbReference type="InterPro" id="IPR002048">
    <property type="entry name" value="EF_hand_dom"/>
</dbReference>
<feature type="non-terminal residue" evidence="3">
    <location>
        <position position="1"/>
    </location>
</feature>
<feature type="domain" description="EF-hand" evidence="2">
    <location>
        <begin position="191"/>
        <end position="218"/>
    </location>
</feature>
<dbReference type="SUPFAM" id="SSF47473">
    <property type="entry name" value="EF-hand"/>
    <property type="match status" value="1"/>
</dbReference>
<dbReference type="Proteomes" id="UP000682733">
    <property type="component" value="Unassembled WGS sequence"/>
</dbReference>
<evidence type="ECO:0000313" key="5">
    <source>
        <dbReference type="EMBL" id="CAF4592009.1"/>
    </source>
</evidence>